<evidence type="ECO:0000313" key="2">
    <source>
        <dbReference type="Proteomes" id="UP000266861"/>
    </source>
</evidence>
<proteinExistence type="predicted"/>
<comment type="caution">
    <text evidence="1">The sequence shown here is derived from an EMBL/GenBank/DDBJ whole genome shotgun (WGS) entry which is preliminary data.</text>
</comment>
<organism evidence="1 2">
    <name type="scientific">Diversispora epigaea</name>
    <dbReference type="NCBI Taxonomy" id="1348612"/>
    <lineage>
        <taxon>Eukaryota</taxon>
        <taxon>Fungi</taxon>
        <taxon>Fungi incertae sedis</taxon>
        <taxon>Mucoromycota</taxon>
        <taxon>Glomeromycotina</taxon>
        <taxon>Glomeromycetes</taxon>
        <taxon>Diversisporales</taxon>
        <taxon>Diversisporaceae</taxon>
        <taxon>Diversispora</taxon>
    </lineage>
</organism>
<accession>A0A397JC97</accession>
<protein>
    <submittedName>
        <fullName evidence="1">Uncharacterized protein</fullName>
    </submittedName>
</protein>
<name>A0A397JC97_9GLOM</name>
<dbReference type="AlphaFoldDB" id="A0A397JC97"/>
<sequence>MHSTVRIQLRNATKEEQKGSSECTPTHLVILKAGKNTNLDIDIISTCEQFYKDFDVDVFCDEAIFHHILIYHDQKSQIKPLLSQWHTSKDMCYNFFKLWNCNLANELENELLNAFELIIMNYSSKLYGCYTTRLIKTFHQEILKIEPVNKAKKKQKGNARDSSKTHNIDEIHSDLIHKPLVNIIQQKKNYPY</sequence>
<reference evidence="1 2" key="1">
    <citation type="submission" date="2018-08" db="EMBL/GenBank/DDBJ databases">
        <title>Genome and evolution of the arbuscular mycorrhizal fungus Diversispora epigaea (formerly Glomus versiforme) and its bacterial endosymbionts.</title>
        <authorList>
            <person name="Sun X."/>
            <person name="Fei Z."/>
            <person name="Harrison M."/>
        </authorList>
    </citation>
    <scope>NUCLEOTIDE SEQUENCE [LARGE SCALE GENOMIC DNA]</scope>
    <source>
        <strain evidence="1 2">IT104</strain>
    </source>
</reference>
<gene>
    <name evidence="1" type="ORF">Glove_82g67</name>
</gene>
<dbReference type="EMBL" id="PQFF01000078">
    <property type="protein sequence ID" value="RHZ84398.1"/>
    <property type="molecule type" value="Genomic_DNA"/>
</dbReference>
<evidence type="ECO:0000313" key="1">
    <source>
        <dbReference type="EMBL" id="RHZ84398.1"/>
    </source>
</evidence>
<keyword evidence="2" id="KW-1185">Reference proteome</keyword>
<dbReference type="Proteomes" id="UP000266861">
    <property type="component" value="Unassembled WGS sequence"/>
</dbReference>